<comment type="subunit">
    <text evidence="5">V-ATPase is a heteromultimeric enzyme made up of two complexes: the ATP-hydrolytic V1 complex and the proton translocation V0 complex.</text>
</comment>
<dbReference type="InterPro" id="IPR016024">
    <property type="entry name" value="ARM-type_fold"/>
</dbReference>
<name>A0A7R9TE08_9VIRI</name>
<sequence>MDSSRDGMSTDQVLYRLEVPWDSYLPSGIVSAHELQLVRRYDKAARDTQVELLEADGPAYADLFISLLAKVTGQEDTVLYTLCLLEDMLAANTKHASYFHLGATAAGGPDALYGPLLRLLQKPAWGVRGRAALALAKIMAARPDKGSRVQELDMDLMSMDDSGAGASGSGGVSVAHAGPAHAAMHALIDFLCGQLERPSHDALSVKTACKGLAALLPDPAARAMFLQANGTYKLAQHLKDYATDAADGPVDIQMLYEGGLCLWLMTYEPTATAALSATPVLQALITLLKGMAKEKVVRVAALALVSLTEKCAAELVALGCAKVVGTVKLHSWADEELIAALETLEERLAECASTMSSFEEYRRQLLSGALGWGTRHENDRFWRENAARFEEDDFQMLRVLLALLSAARDSATLAVAVHDLGKFVQHHPSGRHVITGLKGKEAVMNLMTHADPDVQKHALMCAQKLLVQNWGLLQAVS</sequence>
<organism evidence="7">
    <name type="scientific">Prasinoderma coloniale</name>
    <dbReference type="NCBI Taxonomy" id="156133"/>
    <lineage>
        <taxon>Eukaryota</taxon>
        <taxon>Viridiplantae</taxon>
        <taxon>Prasinodermophyta</taxon>
        <taxon>Prasinodermophyceae</taxon>
        <taxon>Prasinodermales</taxon>
        <taxon>Prasinodermaceae</taxon>
        <taxon>Prasinoderma</taxon>
    </lineage>
</organism>
<dbReference type="EMBL" id="HBDZ01003616">
    <property type="protein sequence ID" value="CAD8232951.1"/>
    <property type="molecule type" value="Transcribed_RNA"/>
</dbReference>
<reference evidence="7" key="1">
    <citation type="submission" date="2021-01" db="EMBL/GenBank/DDBJ databases">
        <authorList>
            <person name="Corre E."/>
            <person name="Pelletier E."/>
            <person name="Niang G."/>
            <person name="Scheremetjew M."/>
            <person name="Finn R."/>
            <person name="Kale V."/>
            <person name="Holt S."/>
            <person name="Cochrane G."/>
            <person name="Meng A."/>
            <person name="Brown T."/>
            <person name="Cohen L."/>
        </authorList>
    </citation>
    <scope>NUCLEOTIDE SEQUENCE</scope>
    <source>
        <strain evidence="7">CCMP1413</strain>
    </source>
</reference>
<keyword evidence="3 5" id="KW-0375">Hydrogen ion transport</keyword>
<dbReference type="Pfam" id="PF11698">
    <property type="entry name" value="V-ATPase_H_C"/>
    <property type="match status" value="1"/>
</dbReference>
<dbReference type="InterPro" id="IPR011989">
    <property type="entry name" value="ARM-like"/>
</dbReference>
<dbReference type="InterPro" id="IPR038497">
    <property type="entry name" value="ATPase_V1-cplx_hsu_C_sf"/>
</dbReference>
<dbReference type="Gene3D" id="1.25.10.10">
    <property type="entry name" value="Leucine-rich Repeat Variant"/>
    <property type="match status" value="1"/>
</dbReference>
<evidence type="ECO:0000256" key="3">
    <source>
        <dbReference type="ARBA" id="ARBA00022781"/>
    </source>
</evidence>
<keyword evidence="4 5" id="KW-0406">Ion transport</keyword>
<comment type="function">
    <text evidence="5">Subunit of the V1 complex of vacuolar(H+)-ATPase (V-ATPase), a multisubunit enzyme composed of a peripheral complex (V1) that hydrolyzes ATP and a membrane integral complex (V0) that translocates protons. V-ATPase is responsible for acidifying and maintaining the pH of intracellular compartments.</text>
</comment>
<dbReference type="InterPro" id="IPR004908">
    <property type="entry name" value="ATPase_V1-cplx_hsu"/>
</dbReference>
<evidence type="ECO:0000256" key="4">
    <source>
        <dbReference type="ARBA" id="ARBA00023065"/>
    </source>
</evidence>
<dbReference type="Gene3D" id="1.25.40.150">
    <property type="entry name" value="V-type ATPase, subunit H, C-terminal domain"/>
    <property type="match status" value="1"/>
</dbReference>
<dbReference type="AlphaFoldDB" id="A0A7R9TE08"/>
<evidence type="ECO:0000259" key="6">
    <source>
        <dbReference type="Pfam" id="PF11698"/>
    </source>
</evidence>
<feature type="domain" description="ATPase V1 complex subunit H C-terminal" evidence="6">
    <location>
        <begin position="355"/>
        <end position="470"/>
    </location>
</feature>
<evidence type="ECO:0000313" key="7">
    <source>
        <dbReference type="EMBL" id="CAD8232951.1"/>
    </source>
</evidence>
<dbReference type="PANTHER" id="PTHR10698:SF0">
    <property type="entry name" value="V-TYPE PROTON ATPASE SUBUNIT H"/>
    <property type="match status" value="1"/>
</dbReference>
<evidence type="ECO:0000256" key="5">
    <source>
        <dbReference type="PIRNR" id="PIRNR032184"/>
    </source>
</evidence>
<dbReference type="SUPFAM" id="SSF48371">
    <property type="entry name" value="ARM repeat"/>
    <property type="match status" value="1"/>
</dbReference>
<dbReference type="PIRSF" id="PIRSF032184">
    <property type="entry name" value="ATPase_V1_H"/>
    <property type="match status" value="1"/>
</dbReference>
<proteinExistence type="inferred from homology"/>
<accession>A0A7R9TE08</accession>
<gene>
    <name evidence="7" type="ORF">PCOL08062_LOCUS2784</name>
</gene>
<dbReference type="GO" id="GO:0000221">
    <property type="term" value="C:vacuolar proton-transporting V-type ATPase, V1 domain"/>
    <property type="evidence" value="ECO:0007669"/>
    <property type="project" value="UniProtKB-UniRule"/>
</dbReference>
<dbReference type="PANTHER" id="PTHR10698">
    <property type="entry name" value="V-TYPE PROTON ATPASE SUBUNIT H"/>
    <property type="match status" value="1"/>
</dbReference>
<evidence type="ECO:0000256" key="2">
    <source>
        <dbReference type="ARBA" id="ARBA00022448"/>
    </source>
</evidence>
<comment type="similarity">
    <text evidence="1 5">Belongs to the V-ATPase H subunit family.</text>
</comment>
<keyword evidence="2 5" id="KW-0813">Transport</keyword>
<protein>
    <recommendedName>
        <fullName evidence="5">V-type proton ATPase subunit H</fullName>
    </recommendedName>
</protein>
<dbReference type="GO" id="GO:0046961">
    <property type="term" value="F:proton-transporting ATPase activity, rotational mechanism"/>
    <property type="evidence" value="ECO:0007669"/>
    <property type="project" value="UniProtKB-UniRule"/>
</dbReference>
<evidence type="ECO:0000256" key="1">
    <source>
        <dbReference type="ARBA" id="ARBA00008613"/>
    </source>
</evidence>
<dbReference type="Pfam" id="PF03224">
    <property type="entry name" value="V-ATPase_H_N"/>
    <property type="match status" value="1"/>
</dbReference>
<dbReference type="InterPro" id="IPR011987">
    <property type="entry name" value="ATPase_V1-cplx_hsu_C"/>
</dbReference>